<keyword evidence="4 6" id="KW-0067">ATP-binding</keyword>
<dbReference type="Pfam" id="PF08352">
    <property type="entry name" value="oligo_HPY"/>
    <property type="match status" value="2"/>
</dbReference>
<feature type="domain" description="ABC transporter" evidence="5">
    <location>
        <begin position="329"/>
        <end position="573"/>
    </location>
</feature>
<dbReference type="InterPro" id="IPR003439">
    <property type="entry name" value="ABC_transporter-like_ATP-bd"/>
</dbReference>
<dbReference type="Pfam" id="PF00005">
    <property type="entry name" value="ABC_tran"/>
    <property type="match status" value="2"/>
</dbReference>
<dbReference type="PROSITE" id="PS00211">
    <property type="entry name" value="ABC_TRANSPORTER_1"/>
    <property type="match status" value="2"/>
</dbReference>
<dbReference type="NCBIfam" id="NF007739">
    <property type="entry name" value="PRK10419.1"/>
    <property type="match status" value="2"/>
</dbReference>
<dbReference type="EMBL" id="CP118157">
    <property type="protein sequence ID" value="WOF21668.1"/>
    <property type="molecule type" value="Genomic_DNA"/>
</dbReference>
<comment type="similarity">
    <text evidence="1">Belongs to the ABC transporter superfamily.</text>
</comment>
<dbReference type="InterPro" id="IPR013563">
    <property type="entry name" value="Oligopep_ABC_C"/>
</dbReference>
<accession>A0AA97FEJ5</accession>
<evidence type="ECO:0000256" key="4">
    <source>
        <dbReference type="ARBA" id="ARBA00022840"/>
    </source>
</evidence>
<dbReference type="InterPro" id="IPR027417">
    <property type="entry name" value="P-loop_NTPase"/>
</dbReference>
<dbReference type="AlphaFoldDB" id="A0AA97FEJ5"/>
<dbReference type="Gene3D" id="3.40.50.300">
    <property type="entry name" value="P-loop containing nucleotide triphosphate hydrolases"/>
    <property type="match status" value="2"/>
</dbReference>
<dbReference type="PROSITE" id="PS50893">
    <property type="entry name" value="ABC_TRANSPORTER_2"/>
    <property type="match status" value="2"/>
</dbReference>
<dbReference type="InterPro" id="IPR050319">
    <property type="entry name" value="ABC_transp_ATP-bind"/>
</dbReference>
<protein>
    <submittedName>
        <fullName evidence="6">ABC transporter ATP-binding protein</fullName>
    </submittedName>
</protein>
<dbReference type="InterPro" id="IPR017871">
    <property type="entry name" value="ABC_transporter-like_CS"/>
</dbReference>
<keyword evidence="2" id="KW-0813">Transport</keyword>
<evidence type="ECO:0000256" key="1">
    <source>
        <dbReference type="ARBA" id="ARBA00005417"/>
    </source>
</evidence>
<evidence type="ECO:0000313" key="7">
    <source>
        <dbReference type="Proteomes" id="UP001305498"/>
    </source>
</evidence>
<evidence type="ECO:0000256" key="3">
    <source>
        <dbReference type="ARBA" id="ARBA00022741"/>
    </source>
</evidence>
<gene>
    <name evidence="6" type="ORF">N8K70_09705</name>
</gene>
<dbReference type="PANTHER" id="PTHR43776">
    <property type="entry name" value="TRANSPORT ATP-BINDING PROTEIN"/>
    <property type="match status" value="1"/>
</dbReference>
<dbReference type="FunFam" id="3.40.50.300:FF:000016">
    <property type="entry name" value="Oligopeptide ABC transporter ATP-binding component"/>
    <property type="match status" value="1"/>
</dbReference>
<dbReference type="InterPro" id="IPR003593">
    <property type="entry name" value="AAA+_ATPase"/>
</dbReference>
<keyword evidence="3" id="KW-0547">Nucleotide-binding</keyword>
<evidence type="ECO:0000256" key="2">
    <source>
        <dbReference type="ARBA" id="ARBA00022448"/>
    </source>
</evidence>
<sequence length="595" mass="64392">MTDGENVSNFGDFGVDVNCSGEFRLLCFLLETKQIHAAVMMGSMENAPAPVHDIVLDVQNLTVTLGNDARPARVVDGVDITVRRGEVFALLGESGSGKSMTARAIMGLIDQGEIEATSMTLGGTDLLRLTPEQHRRLRGVRVSLVLQDALSALNPVLSIGDQIVDLIRAHRAVSRRAALERAVELLTLVGIPSPATRVHDHPHQFSGGQRQRILIAMAIALEPDLIIADEPTTALDVTVQAQILELLLSLRDRLGMGILLITHDLGVVMEVADEVAIMRSGRIVEAGDADTLLTAPRHPYTLQLLNSMPNEVSAIPTAEEDATPILSGVGLRRTFRAGSGPRAHRVVAVAGVDLSLHSGEILAIVGESGSGKSTLARMLVGLDSPDEGTLTYREQDVTCGRLRDRKILRRGVQMVFQDPYTSLNPRMTVQQIIAEPLAATRTGTPASRRARVGELLELVGLSPEMATRFPHQFSGGQRQRIGIARALALDPDVLVCDEPVSALDVSIRAQIIDLLCELRERLGMSIVFIAHDLSLVRHIADRVAVMYLGDIVEIGETEEVYAHPSHPYTRSLLSAIPPQTREARGMLGRRTPLAV</sequence>
<keyword evidence="7" id="KW-1185">Reference proteome</keyword>
<dbReference type="SUPFAM" id="SSF52540">
    <property type="entry name" value="P-loop containing nucleoside triphosphate hydrolases"/>
    <property type="match status" value="2"/>
</dbReference>
<dbReference type="GO" id="GO:0016887">
    <property type="term" value="F:ATP hydrolysis activity"/>
    <property type="evidence" value="ECO:0007669"/>
    <property type="project" value="InterPro"/>
</dbReference>
<evidence type="ECO:0000313" key="6">
    <source>
        <dbReference type="EMBL" id="WOF21668.1"/>
    </source>
</evidence>
<dbReference type="GO" id="GO:0015833">
    <property type="term" value="P:peptide transport"/>
    <property type="evidence" value="ECO:0007669"/>
    <property type="project" value="InterPro"/>
</dbReference>
<dbReference type="SMART" id="SM00382">
    <property type="entry name" value="AAA"/>
    <property type="match status" value="2"/>
</dbReference>
<proteinExistence type="inferred from homology"/>
<dbReference type="KEGG" id="mbet:N8K70_09705"/>
<dbReference type="CDD" id="cd03257">
    <property type="entry name" value="ABC_NikE_OppD_transporters"/>
    <property type="match status" value="2"/>
</dbReference>
<name>A0AA97FEJ5_9MICO</name>
<dbReference type="RefSeq" id="WP_317138146.1">
    <property type="nucleotide sequence ID" value="NZ_CP118157.1"/>
</dbReference>
<evidence type="ECO:0000259" key="5">
    <source>
        <dbReference type="PROSITE" id="PS50893"/>
    </source>
</evidence>
<dbReference type="NCBIfam" id="NF008453">
    <property type="entry name" value="PRK11308.1"/>
    <property type="match status" value="2"/>
</dbReference>
<feature type="domain" description="ABC transporter" evidence="5">
    <location>
        <begin position="56"/>
        <end position="305"/>
    </location>
</feature>
<dbReference type="Proteomes" id="UP001305498">
    <property type="component" value="Chromosome"/>
</dbReference>
<dbReference type="PANTHER" id="PTHR43776:SF7">
    <property type="entry name" value="D,D-DIPEPTIDE TRANSPORT ATP-BINDING PROTEIN DDPF-RELATED"/>
    <property type="match status" value="1"/>
</dbReference>
<organism evidence="6 7">
    <name type="scientific">Microbacterium betulae</name>
    <dbReference type="NCBI Taxonomy" id="2981139"/>
    <lineage>
        <taxon>Bacteria</taxon>
        <taxon>Bacillati</taxon>
        <taxon>Actinomycetota</taxon>
        <taxon>Actinomycetes</taxon>
        <taxon>Micrococcales</taxon>
        <taxon>Microbacteriaceae</taxon>
        <taxon>Microbacterium</taxon>
    </lineage>
</organism>
<dbReference type="GO" id="GO:0005524">
    <property type="term" value="F:ATP binding"/>
    <property type="evidence" value="ECO:0007669"/>
    <property type="project" value="UniProtKB-KW"/>
</dbReference>
<reference evidence="6 7" key="1">
    <citation type="submission" date="2023-02" db="EMBL/GenBank/DDBJ databases">
        <title>Microbacterium betulae sp. nov., isolated from birch wood.</title>
        <authorList>
            <person name="Pasciak M."/>
            <person name="Pawlik K.J."/>
            <person name="Martynowski D."/>
            <person name="Laczmanski L."/>
            <person name="Ciekot J."/>
            <person name="Szponar B."/>
            <person name="Wojcik-Fatla A."/>
            <person name="Mackiewicz B."/>
            <person name="Farian E."/>
            <person name="Cholewa G."/>
            <person name="Cholewa A."/>
            <person name="Dutkiewicz J."/>
        </authorList>
    </citation>
    <scope>NUCLEOTIDE SEQUENCE [LARGE SCALE GENOMIC DNA]</scope>
    <source>
        <strain evidence="6 7">AB</strain>
    </source>
</reference>
<dbReference type="GO" id="GO:0055085">
    <property type="term" value="P:transmembrane transport"/>
    <property type="evidence" value="ECO:0007669"/>
    <property type="project" value="UniProtKB-ARBA"/>
</dbReference>